<name>A0AB34KM69_9PEZI</name>
<keyword evidence="5" id="KW-1185">Reference proteome</keyword>
<evidence type="ECO:0008006" key="6">
    <source>
        <dbReference type="Google" id="ProtNLM"/>
    </source>
</evidence>
<dbReference type="GO" id="GO:0016020">
    <property type="term" value="C:membrane"/>
    <property type="evidence" value="ECO:0007669"/>
    <property type="project" value="UniProtKB-SubCell"/>
</dbReference>
<feature type="transmembrane region" description="Helical" evidence="3">
    <location>
        <begin position="178"/>
        <end position="197"/>
    </location>
</feature>
<organism evidence="4 5">
    <name type="scientific">Cladosporium halotolerans</name>
    <dbReference type="NCBI Taxonomy" id="1052096"/>
    <lineage>
        <taxon>Eukaryota</taxon>
        <taxon>Fungi</taxon>
        <taxon>Dikarya</taxon>
        <taxon>Ascomycota</taxon>
        <taxon>Pezizomycotina</taxon>
        <taxon>Dothideomycetes</taxon>
        <taxon>Dothideomycetidae</taxon>
        <taxon>Cladosporiales</taxon>
        <taxon>Cladosporiaceae</taxon>
        <taxon>Cladosporium</taxon>
    </lineage>
</organism>
<keyword evidence="3" id="KW-0472">Membrane</keyword>
<evidence type="ECO:0000256" key="1">
    <source>
        <dbReference type="ARBA" id="ARBA00004141"/>
    </source>
</evidence>
<feature type="transmembrane region" description="Helical" evidence="3">
    <location>
        <begin position="89"/>
        <end position="111"/>
    </location>
</feature>
<feature type="transmembrane region" description="Helical" evidence="3">
    <location>
        <begin position="251"/>
        <end position="270"/>
    </location>
</feature>
<comment type="subcellular location">
    <subcellularLocation>
        <location evidence="1">Membrane</location>
        <topology evidence="1">Multi-pass membrane protein</topology>
    </subcellularLocation>
</comment>
<proteinExistence type="inferred from homology"/>
<feature type="transmembrane region" description="Helical" evidence="3">
    <location>
        <begin position="420"/>
        <end position="443"/>
    </location>
</feature>
<feature type="transmembrane region" description="Helical" evidence="3">
    <location>
        <begin position="344"/>
        <end position="369"/>
    </location>
</feature>
<dbReference type="AlphaFoldDB" id="A0AB34KM69"/>
<feature type="transmembrane region" description="Helical" evidence="3">
    <location>
        <begin position="209"/>
        <end position="230"/>
    </location>
</feature>
<dbReference type="Proteomes" id="UP000803884">
    <property type="component" value="Unassembled WGS sequence"/>
</dbReference>
<comment type="caution">
    <text evidence="4">The sequence shown here is derived from an EMBL/GenBank/DDBJ whole genome shotgun (WGS) entry which is preliminary data.</text>
</comment>
<feature type="transmembrane region" description="Helical" evidence="3">
    <location>
        <begin position="48"/>
        <end position="69"/>
    </location>
</feature>
<evidence type="ECO:0000256" key="2">
    <source>
        <dbReference type="ARBA" id="ARBA00006727"/>
    </source>
</evidence>
<accession>A0AB34KM69</accession>
<sequence>MVQPSRPVSIADDEGIHSSSTAFAHPMQVEEGLEDTQALPRVDGGKDAWLVLAGCFVLEALVWGFPYSFGVFQNYYSTHGPFNSQRSGVAAISTTASGIMFIASPFVAVLVQRYPRQRRLANFAGLVILVSGLVAASFTSTTGALLATQGILFAIGGLTLYFPAMYVIDEWFIARKGLAFAVIWTGTGFGGAVFPFVSQWLLDTYGFRTALRVWAVVIAVLALPSILVMRNRLPLSGSSALRPLNLAFMKLAPFWIYSFGNMMQSIAYFLPQLWLPSFAREAGMPAIAGPLALCLLNIAACGGYISQGIIVDRYHVTVAICVATLGSMLAVFVCWGLTTSPAMLYVFVILWGLTGGGFAGNWAGCAAAIRKSGHHVDTGMVISLLCVSKGVGSVVSGPISEKLLEVAPFQDADFAYGTRYGAVILFTGLSVTLGGVACIGKLAKIV</sequence>
<protein>
    <recommendedName>
        <fullName evidence="6">MFS monocarboxylate transporter</fullName>
    </recommendedName>
</protein>
<dbReference type="InterPro" id="IPR011701">
    <property type="entry name" value="MFS"/>
</dbReference>
<feature type="transmembrane region" description="Helical" evidence="3">
    <location>
        <begin position="282"/>
        <end position="305"/>
    </location>
</feature>
<reference evidence="4 5" key="1">
    <citation type="journal article" date="2020" name="Microbiol. Resour. Announc.">
        <title>Draft Genome Sequence of a Cladosporium Species Isolated from the Mesophotic Ascidian Didemnum maculosum.</title>
        <authorList>
            <person name="Gioti A."/>
            <person name="Siaperas R."/>
            <person name="Nikolaivits E."/>
            <person name="Le Goff G."/>
            <person name="Ouazzani J."/>
            <person name="Kotoulas G."/>
            <person name="Topakas E."/>
        </authorList>
    </citation>
    <scope>NUCLEOTIDE SEQUENCE [LARGE SCALE GENOMIC DNA]</scope>
    <source>
        <strain evidence="4 5">TM138-S3</strain>
    </source>
</reference>
<gene>
    <name evidence="4" type="ORF">WHR41_05442</name>
</gene>
<dbReference type="PANTHER" id="PTHR11360">
    <property type="entry name" value="MONOCARBOXYLATE TRANSPORTER"/>
    <property type="match status" value="1"/>
</dbReference>
<evidence type="ECO:0000256" key="3">
    <source>
        <dbReference type="SAM" id="Phobius"/>
    </source>
</evidence>
<dbReference type="PANTHER" id="PTHR11360:SF287">
    <property type="entry name" value="MFS MONOCARBOXYLATE TRANSPORTER"/>
    <property type="match status" value="1"/>
</dbReference>
<dbReference type="InterPro" id="IPR050327">
    <property type="entry name" value="Proton-linked_MCT"/>
</dbReference>
<dbReference type="Pfam" id="PF07690">
    <property type="entry name" value="MFS_1"/>
    <property type="match status" value="1"/>
</dbReference>
<dbReference type="SUPFAM" id="SSF103473">
    <property type="entry name" value="MFS general substrate transporter"/>
    <property type="match status" value="1"/>
</dbReference>
<dbReference type="RefSeq" id="XP_069229313.1">
    <property type="nucleotide sequence ID" value="XM_069374047.1"/>
</dbReference>
<comment type="similarity">
    <text evidence="2">Belongs to the major facilitator superfamily. Monocarboxylate porter (TC 2.A.1.13) family.</text>
</comment>
<evidence type="ECO:0000313" key="4">
    <source>
        <dbReference type="EMBL" id="KAL1586208.1"/>
    </source>
</evidence>
<feature type="transmembrane region" description="Helical" evidence="3">
    <location>
        <begin position="144"/>
        <end position="166"/>
    </location>
</feature>
<dbReference type="InterPro" id="IPR036259">
    <property type="entry name" value="MFS_trans_sf"/>
</dbReference>
<feature type="transmembrane region" description="Helical" evidence="3">
    <location>
        <begin position="381"/>
        <end position="400"/>
    </location>
</feature>
<dbReference type="EMBL" id="JAAQHG020000015">
    <property type="protein sequence ID" value="KAL1586208.1"/>
    <property type="molecule type" value="Genomic_DNA"/>
</dbReference>
<dbReference type="GeneID" id="96006885"/>
<keyword evidence="3" id="KW-1133">Transmembrane helix</keyword>
<dbReference type="Gene3D" id="1.20.1250.20">
    <property type="entry name" value="MFS general substrate transporter like domains"/>
    <property type="match status" value="2"/>
</dbReference>
<evidence type="ECO:0000313" key="5">
    <source>
        <dbReference type="Proteomes" id="UP000803884"/>
    </source>
</evidence>
<keyword evidence="3" id="KW-0812">Transmembrane</keyword>
<dbReference type="GO" id="GO:0022857">
    <property type="term" value="F:transmembrane transporter activity"/>
    <property type="evidence" value="ECO:0007669"/>
    <property type="project" value="InterPro"/>
</dbReference>
<feature type="transmembrane region" description="Helical" evidence="3">
    <location>
        <begin position="317"/>
        <end position="338"/>
    </location>
</feature>
<feature type="transmembrane region" description="Helical" evidence="3">
    <location>
        <begin position="120"/>
        <end position="138"/>
    </location>
</feature>